<proteinExistence type="predicted"/>
<dbReference type="Proteomes" id="UP000464658">
    <property type="component" value="Chromosome"/>
</dbReference>
<evidence type="ECO:0000313" key="2">
    <source>
        <dbReference type="Proteomes" id="UP000464658"/>
    </source>
</evidence>
<name>A0A5S9M4M5_BACIA</name>
<reference evidence="1 2" key="1">
    <citation type="submission" date="2019-12" db="EMBL/GenBank/DDBJ databases">
        <title>Full genome sequence of a Bacillus safensis strain isolated from commercially available natto in Indonesia.</title>
        <authorList>
            <person name="Yoshida M."/>
            <person name="Uomi M."/>
            <person name="Waturangi D."/>
            <person name="Ekaputri J.J."/>
            <person name="Setiamarga D.H.E."/>
        </authorList>
    </citation>
    <scope>NUCLEOTIDE SEQUENCE [LARGE SCALE GENOMIC DNA]</scope>
    <source>
        <strain evidence="1 2">IDN1</strain>
    </source>
</reference>
<protein>
    <submittedName>
        <fullName evidence="1">Uncharacterized protein</fullName>
    </submittedName>
</protein>
<evidence type="ECO:0000313" key="1">
    <source>
        <dbReference type="EMBL" id="BBP87738.1"/>
    </source>
</evidence>
<dbReference type="AlphaFoldDB" id="A0A5S9M4M5"/>
<dbReference type="EMBL" id="AP021906">
    <property type="protein sequence ID" value="BBP87738.1"/>
    <property type="molecule type" value="Genomic_DNA"/>
</dbReference>
<sequence length="53" mass="5810">MTKNLRGQDGGSILIVHDETGIEETLQKSARKDGKTVKLTIDASLQKKKPMIS</sequence>
<gene>
    <name evidence="1" type="ORF">BsIDN1_13560</name>
</gene>
<organism evidence="1 2">
    <name type="scientific">Bacillus safensis</name>
    <dbReference type="NCBI Taxonomy" id="561879"/>
    <lineage>
        <taxon>Bacteria</taxon>
        <taxon>Bacillati</taxon>
        <taxon>Bacillota</taxon>
        <taxon>Bacilli</taxon>
        <taxon>Bacillales</taxon>
        <taxon>Bacillaceae</taxon>
        <taxon>Bacillus</taxon>
    </lineage>
</organism>
<accession>A0A5S9M4M5</accession>
<dbReference type="Gene3D" id="3.90.1310.10">
    <property type="entry name" value="Penicillin-binding protein 2a (Domain 2)"/>
    <property type="match status" value="1"/>
</dbReference>